<dbReference type="PANTHER" id="PTHR43297">
    <property type="entry name" value="OLIGOPEPTIDE TRANSPORT ATP-BINDING PROTEIN APPD"/>
    <property type="match status" value="1"/>
</dbReference>
<dbReference type="Gene3D" id="3.40.50.300">
    <property type="entry name" value="P-loop containing nucleotide triphosphate hydrolases"/>
    <property type="match status" value="1"/>
</dbReference>
<dbReference type="InterPro" id="IPR003439">
    <property type="entry name" value="ABC_transporter-like_ATP-bd"/>
</dbReference>
<dbReference type="EMBL" id="APVL01000005">
    <property type="protein sequence ID" value="EWG11519.1"/>
    <property type="molecule type" value="Genomic_DNA"/>
</dbReference>
<gene>
    <name evidence="9" type="ORF">PBF_08203</name>
</gene>
<dbReference type="RefSeq" id="WP_035329198.1">
    <property type="nucleotide sequence ID" value="NZ_APVL01000005.1"/>
</dbReference>
<accession>W7LHE6</accession>
<comment type="caution">
    <text evidence="9">The sequence shown here is derived from an EMBL/GenBank/DDBJ whole genome shotgun (WGS) entry which is preliminary data.</text>
</comment>
<dbReference type="SUPFAM" id="SSF52540">
    <property type="entry name" value="P-loop containing nucleoside triphosphate hydrolases"/>
    <property type="match status" value="1"/>
</dbReference>
<evidence type="ECO:0000256" key="1">
    <source>
        <dbReference type="ARBA" id="ARBA00004202"/>
    </source>
</evidence>
<dbReference type="CDD" id="cd03257">
    <property type="entry name" value="ABC_NikE_OppD_transporters"/>
    <property type="match status" value="1"/>
</dbReference>
<dbReference type="InterPro" id="IPR017871">
    <property type="entry name" value="ABC_transporter-like_CS"/>
</dbReference>
<dbReference type="InterPro" id="IPR027417">
    <property type="entry name" value="P-loop_NTPase"/>
</dbReference>
<reference evidence="10" key="1">
    <citation type="submission" date="2013-03" db="EMBL/GenBank/DDBJ databases">
        <title>Draft genome sequence of Bacillus firmus DS1.</title>
        <authorList>
            <person name="Peng D."/>
            <person name="Zhu L."/>
            <person name="Sun M."/>
        </authorList>
    </citation>
    <scope>NUCLEOTIDE SEQUENCE [LARGE SCALE GENOMIC DNA]</scope>
    <source>
        <strain evidence="10">DS1</strain>
    </source>
</reference>
<evidence type="ECO:0000259" key="8">
    <source>
        <dbReference type="PROSITE" id="PS50893"/>
    </source>
</evidence>
<dbReference type="NCBIfam" id="TIGR01727">
    <property type="entry name" value="oligo_HPY"/>
    <property type="match status" value="1"/>
</dbReference>
<dbReference type="InterPro" id="IPR003593">
    <property type="entry name" value="AAA+_ATPase"/>
</dbReference>
<dbReference type="InterPro" id="IPR050388">
    <property type="entry name" value="ABC_Ni/Peptide_Import"/>
</dbReference>
<reference evidence="9 10" key="2">
    <citation type="journal article" date="2016" name="Sci. Rep.">
        <title>A novel serine protease, Sep1, from Bacillus firmus DS-1 has nematicidal activity and degrades multiple intestinal-associated nematode proteins.</title>
        <authorList>
            <person name="Geng C."/>
            <person name="Nie X."/>
            <person name="Tang Z."/>
            <person name="Zhang Y."/>
            <person name="Lin J."/>
            <person name="Sun M."/>
            <person name="Peng D."/>
        </authorList>
    </citation>
    <scope>NUCLEOTIDE SEQUENCE [LARGE SCALE GENOMIC DNA]</scope>
    <source>
        <strain evidence="9 10">DS1</strain>
    </source>
</reference>
<sequence length="344" mass="38065">MGTEHKETILEVKNLKTHFFSGKKVIKAVDGVDFDVKRGETLGIVGESGSGKSITSLSIMRLIAEPPGKIVDGEINFKGKNLLSETEEGMRQMRGNKISMIFQEPMTSLNPVYSVGEQIAEAFRIHQKLPKKEAWQKAVEMLRLVGIPSPEKRAKQEPHELSGGMRQRVMIAMALACKPELLIADEPTTALDVTIQAQILDLLKNLQEQLGTAVIMITHDMGVVSETCDRVAVMYCGKIVEHTDVDSLFENPKHPYTQGLLRSIPAVDRDVEELEAIPGTVPSPDNLPKGCSFAPRCTFATDLCRTEEPDLLIDNDDKVRCWMYSERWNGPAAKEVAADVSHAN</sequence>
<feature type="domain" description="ABC transporter" evidence="8">
    <location>
        <begin position="10"/>
        <end position="261"/>
    </location>
</feature>
<dbReference type="AlphaFoldDB" id="W7LHE6"/>
<dbReference type="Pfam" id="PF00005">
    <property type="entry name" value="ABC_tran"/>
    <property type="match status" value="1"/>
</dbReference>
<dbReference type="PROSITE" id="PS00211">
    <property type="entry name" value="ABC_TRANSPORTER_1"/>
    <property type="match status" value="1"/>
</dbReference>
<evidence type="ECO:0000256" key="3">
    <source>
        <dbReference type="ARBA" id="ARBA00022448"/>
    </source>
</evidence>
<dbReference type="OrthoDB" id="9802264at2"/>
<dbReference type="SMART" id="SM00382">
    <property type="entry name" value="AAA"/>
    <property type="match status" value="1"/>
</dbReference>
<name>W7LHE6_CYTFI</name>
<keyword evidence="7" id="KW-0472">Membrane</keyword>
<evidence type="ECO:0000256" key="5">
    <source>
        <dbReference type="ARBA" id="ARBA00022741"/>
    </source>
</evidence>
<dbReference type="PANTHER" id="PTHR43297:SF2">
    <property type="entry name" value="DIPEPTIDE TRANSPORT ATP-BINDING PROTEIN DPPD"/>
    <property type="match status" value="1"/>
</dbReference>
<dbReference type="InterPro" id="IPR013563">
    <property type="entry name" value="Oligopep_ABC_C"/>
</dbReference>
<comment type="subcellular location">
    <subcellularLocation>
        <location evidence="1">Cell membrane</location>
        <topology evidence="1">Peripheral membrane protein</topology>
    </subcellularLocation>
</comment>
<comment type="similarity">
    <text evidence="2">Belongs to the ABC transporter superfamily.</text>
</comment>
<evidence type="ECO:0000313" key="10">
    <source>
        <dbReference type="Proteomes" id="UP000019270"/>
    </source>
</evidence>
<evidence type="ECO:0000313" key="9">
    <source>
        <dbReference type="EMBL" id="EWG11519.1"/>
    </source>
</evidence>
<dbReference type="PATRIC" id="fig|1307436.3.peg.1742"/>
<evidence type="ECO:0000256" key="4">
    <source>
        <dbReference type="ARBA" id="ARBA00022475"/>
    </source>
</evidence>
<protein>
    <submittedName>
        <fullName evidence="9">Oligopeptide ABC transporter ATP-binding protein</fullName>
    </submittedName>
</protein>
<organism evidence="9 10">
    <name type="scientific">Cytobacillus firmus DS1</name>
    <dbReference type="NCBI Taxonomy" id="1307436"/>
    <lineage>
        <taxon>Bacteria</taxon>
        <taxon>Bacillati</taxon>
        <taxon>Bacillota</taxon>
        <taxon>Bacilli</taxon>
        <taxon>Bacillales</taxon>
        <taxon>Bacillaceae</taxon>
        <taxon>Cytobacillus</taxon>
    </lineage>
</organism>
<evidence type="ECO:0000256" key="2">
    <source>
        <dbReference type="ARBA" id="ARBA00005417"/>
    </source>
</evidence>
<dbReference type="FunFam" id="3.40.50.300:FF:000016">
    <property type="entry name" value="Oligopeptide ABC transporter ATP-binding component"/>
    <property type="match status" value="1"/>
</dbReference>
<dbReference type="GO" id="GO:0015833">
    <property type="term" value="P:peptide transport"/>
    <property type="evidence" value="ECO:0007669"/>
    <property type="project" value="InterPro"/>
</dbReference>
<evidence type="ECO:0000256" key="7">
    <source>
        <dbReference type="ARBA" id="ARBA00023136"/>
    </source>
</evidence>
<dbReference type="GO" id="GO:0005886">
    <property type="term" value="C:plasma membrane"/>
    <property type="evidence" value="ECO:0007669"/>
    <property type="project" value="UniProtKB-SubCell"/>
</dbReference>
<dbReference type="Proteomes" id="UP000019270">
    <property type="component" value="Unassembled WGS sequence"/>
</dbReference>
<dbReference type="GO" id="GO:0016887">
    <property type="term" value="F:ATP hydrolysis activity"/>
    <property type="evidence" value="ECO:0007669"/>
    <property type="project" value="InterPro"/>
</dbReference>
<dbReference type="GO" id="GO:0005524">
    <property type="term" value="F:ATP binding"/>
    <property type="evidence" value="ECO:0007669"/>
    <property type="project" value="UniProtKB-KW"/>
</dbReference>
<evidence type="ECO:0000256" key="6">
    <source>
        <dbReference type="ARBA" id="ARBA00022840"/>
    </source>
</evidence>
<keyword evidence="3" id="KW-0813">Transport</keyword>
<proteinExistence type="inferred from homology"/>
<dbReference type="eggNOG" id="COG0444">
    <property type="taxonomic scope" value="Bacteria"/>
</dbReference>
<dbReference type="PROSITE" id="PS50893">
    <property type="entry name" value="ABC_TRANSPORTER_2"/>
    <property type="match status" value="1"/>
</dbReference>
<keyword evidence="5" id="KW-0547">Nucleotide-binding</keyword>
<keyword evidence="4" id="KW-1003">Cell membrane</keyword>
<dbReference type="Pfam" id="PF08352">
    <property type="entry name" value="oligo_HPY"/>
    <property type="match status" value="1"/>
</dbReference>
<keyword evidence="6 9" id="KW-0067">ATP-binding</keyword>